<accession>A0A248TG39</accession>
<keyword evidence="2" id="KW-0808">Transferase</keyword>
<dbReference type="AlphaFoldDB" id="A0A248TG39"/>
<dbReference type="CDD" id="cd04301">
    <property type="entry name" value="NAT_SF"/>
    <property type="match status" value="1"/>
</dbReference>
<dbReference type="Gene3D" id="3.40.630.30">
    <property type="match status" value="1"/>
</dbReference>
<reference evidence="2 3" key="1">
    <citation type="submission" date="2017-08" db="EMBL/GenBank/DDBJ databases">
        <title>Complete Genome Sequence of Bacillus kochii Oregon-R-modENCODE STRAIN BDGP4, isolated from Drosophila melanogaster gut.</title>
        <authorList>
            <person name="Wan K.H."/>
            <person name="Yu C."/>
            <person name="Park S."/>
            <person name="Hammonds A.S."/>
            <person name="Booth B.W."/>
            <person name="Celniker S.E."/>
        </authorList>
    </citation>
    <scope>NUCLEOTIDE SEQUENCE [LARGE SCALE GENOMIC DNA]</scope>
    <source>
        <strain evidence="2 3">BDGP4</strain>
    </source>
</reference>
<dbReference type="OrthoDB" id="9796381at2"/>
<organism evidence="2 3">
    <name type="scientific">Cytobacillus kochii</name>
    <dbReference type="NCBI Taxonomy" id="859143"/>
    <lineage>
        <taxon>Bacteria</taxon>
        <taxon>Bacillati</taxon>
        <taxon>Bacillota</taxon>
        <taxon>Bacilli</taxon>
        <taxon>Bacillales</taxon>
        <taxon>Bacillaceae</taxon>
        <taxon>Cytobacillus</taxon>
    </lineage>
</organism>
<dbReference type="SUPFAM" id="SSF55729">
    <property type="entry name" value="Acyl-CoA N-acyltransferases (Nat)"/>
    <property type="match status" value="1"/>
</dbReference>
<dbReference type="PROSITE" id="PS51186">
    <property type="entry name" value="GNAT"/>
    <property type="match status" value="1"/>
</dbReference>
<proteinExistence type="predicted"/>
<evidence type="ECO:0000259" key="1">
    <source>
        <dbReference type="PROSITE" id="PS51186"/>
    </source>
</evidence>
<evidence type="ECO:0000313" key="3">
    <source>
        <dbReference type="Proteomes" id="UP000215137"/>
    </source>
</evidence>
<sequence length="170" mass="19408">MLYLKQAQLEELDEIMSIIDRARETIVKRGIPQWQDGDGPNREIITEDISNKEAYVLMADERKVGIGTILTAPEEPYEQLVNWEKAETPYASIHRVAIDPEIQGKGYSTILLQHLITAARLNGFRDIRIDTHPENEVMQKVIQKAGFSYIGDVELDVPNGNRFAYQILLK</sequence>
<dbReference type="InterPro" id="IPR016181">
    <property type="entry name" value="Acyl_CoA_acyltransferase"/>
</dbReference>
<dbReference type="InterPro" id="IPR000182">
    <property type="entry name" value="GNAT_dom"/>
</dbReference>
<evidence type="ECO:0000313" key="2">
    <source>
        <dbReference type="EMBL" id="ASV67153.1"/>
    </source>
</evidence>
<dbReference type="EMBL" id="CP022983">
    <property type="protein sequence ID" value="ASV67153.1"/>
    <property type="molecule type" value="Genomic_DNA"/>
</dbReference>
<dbReference type="KEGG" id="bko:CKF48_07315"/>
<dbReference type="PANTHER" id="PTHR43617">
    <property type="entry name" value="L-AMINO ACID N-ACETYLTRANSFERASE"/>
    <property type="match status" value="1"/>
</dbReference>
<name>A0A248TG39_9BACI</name>
<dbReference type="RefSeq" id="WP_095370728.1">
    <property type="nucleotide sequence ID" value="NZ_CP022983.1"/>
</dbReference>
<feature type="domain" description="N-acetyltransferase" evidence="1">
    <location>
        <begin position="2"/>
        <end position="170"/>
    </location>
</feature>
<dbReference type="Pfam" id="PF00583">
    <property type="entry name" value="Acetyltransf_1"/>
    <property type="match status" value="1"/>
</dbReference>
<keyword evidence="3" id="KW-1185">Reference proteome</keyword>
<dbReference type="Proteomes" id="UP000215137">
    <property type="component" value="Chromosome"/>
</dbReference>
<gene>
    <name evidence="2" type="ORF">CKF48_07315</name>
</gene>
<dbReference type="InterPro" id="IPR050276">
    <property type="entry name" value="MshD_Acetyltransferase"/>
</dbReference>
<protein>
    <submittedName>
        <fullName evidence="2">GNAT family N-acetyltransferase</fullName>
    </submittedName>
</protein>
<dbReference type="GO" id="GO:0016747">
    <property type="term" value="F:acyltransferase activity, transferring groups other than amino-acyl groups"/>
    <property type="evidence" value="ECO:0007669"/>
    <property type="project" value="InterPro"/>
</dbReference>